<evidence type="ECO:0000259" key="2">
    <source>
        <dbReference type="PROSITE" id="PS50144"/>
    </source>
</evidence>
<dbReference type="Pfam" id="PF22486">
    <property type="entry name" value="MATH_2"/>
    <property type="match status" value="1"/>
</dbReference>
<dbReference type="PANTHER" id="PTHR46236:SF11">
    <property type="entry name" value="TRAF-LIKE SUPERFAMILY PROTEIN"/>
    <property type="match status" value="1"/>
</dbReference>
<comment type="caution">
    <text evidence="3">The sequence shown here is derived from an EMBL/GenBank/DDBJ whole genome shotgun (WGS) entry which is preliminary data.</text>
</comment>
<dbReference type="Proteomes" id="UP000694240">
    <property type="component" value="Chromosome 10"/>
</dbReference>
<dbReference type="EMBL" id="JAEFBK010000010">
    <property type="protein sequence ID" value="KAG7559693.1"/>
    <property type="molecule type" value="Genomic_DNA"/>
</dbReference>
<dbReference type="SMART" id="SM00061">
    <property type="entry name" value="MATH"/>
    <property type="match status" value="1"/>
</dbReference>
<reference evidence="3 4" key="1">
    <citation type="submission" date="2020-12" db="EMBL/GenBank/DDBJ databases">
        <title>Concerted genomic and epigenomic changes stabilize Arabidopsis allopolyploids.</title>
        <authorList>
            <person name="Chen Z."/>
        </authorList>
    </citation>
    <scope>NUCLEOTIDE SEQUENCE [LARGE SCALE GENOMIC DNA]</scope>
    <source>
        <strain evidence="3">Allo738</strain>
        <tissue evidence="3">Leaf</tissue>
    </source>
</reference>
<feature type="coiled-coil region" evidence="1">
    <location>
        <begin position="511"/>
        <end position="545"/>
    </location>
</feature>
<dbReference type="InterPro" id="IPR002083">
    <property type="entry name" value="MATH/TRAF_dom"/>
</dbReference>
<proteinExistence type="predicted"/>
<organism evidence="3 4">
    <name type="scientific">Arabidopsis thaliana x Arabidopsis arenosa</name>
    <dbReference type="NCBI Taxonomy" id="1240361"/>
    <lineage>
        <taxon>Eukaryota</taxon>
        <taxon>Viridiplantae</taxon>
        <taxon>Streptophyta</taxon>
        <taxon>Embryophyta</taxon>
        <taxon>Tracheophyta</taxon>
        <taxon>Spermatophyta</taxon>
        <taxon>Magnoliopsida</taxon>
        <taxon>eudicotyledons</taxon>
        <taxon>Gunneridae</taxon>
        <taxon>Pentapetalae</taxon>
        <taxon>rosids</taxon>
        <taxon>malvids</taxon>
        <taxon>Brassicales</taxon>
        <taxon>Brassicaceae</taxon>
        <taxon>Camelineae</taxon>
        <taxon>Arabidopsis</taxon>
    </lineage>
</organism>
<dbReference type="PANTHER" id="PTHR46236">
    <property type="entry name" value="TRAF-LIKE SUPERFAMILY PROTEIN"/>
    <property type="match status" value="1"/>
</dbReference>
<evidence type="ECO:0000313" key="4">
    <source>
        <dbReference type="Proteomes" id="UP000694240"/>
    </source>
</evidence>
<feature type="non-terminal residue" evidence="3">
    <location>
        <position position="1"/>
    </location>
</feature>
<keyword evidence="1" id="KW-0175">Coiled coil</keyword>
<sequence>KESSCAKKCVLYNSQTAVSSVKRQSLLLVFSSFSGTYLRNKLCVVSPLHQNLCFFGEKLHVSEESLEVNQPLKRIKLNGDCGVITSSVDVNGFQVLPSQVESVKRIFERHPDMALEFRGKNQQLRTSCINVLLNLIETLCQSLQDLSIDDLGQAEKALTYLKDSGFKVDWLEPKLEEVKEKKIEELFDKYRMQELEEELKVFKKKCSDIEALLEKEKQKCSDTEALLENEKTKVLAAARALPLTLDDVESSPMGNEFTWMIKNFSSNLQSELIDFDEFVIGGCKWILIGEQNANYLSLYLVVADFQNLPCGWRRHARFRLTVVNQISDKLSLHRETERWFDQKIPVHGYEEMISLAKLNVRKGGFLVHNEVKIVVEVDVLQVIGKLDVLEESLEDTQTLKRIKLKGYGVVSSHLHKETSSVDVNGFLVLPSQVESVKRIFERYPDMALEFRAKNQHLRTSCMNVLLSLIDTLCQSLQDIYIDDLGQAEKALTYLKDSDFKVDWFERKLEEVKEKKIEEQIGKSRMQELEEELKVFKKKLRSDIEAFLEKEKEGLKDLK</sequence>
<gene>
    <name evidence="3" type="ORF">ISN45_Aa05g012810</name>
</gene>
<evidence type="ECO:0000313" key="3">
    <source>
        <dbReference type="EMBL" id="KAG7559693.1"/>
    </source>
</evidence>
<dbReference type="CDD" id="cd00121">
    <property type="entry name" value="MATH"/>
    <property type="match status" value="1"/>
</dbReference>
<dbReference type="AlphaFoldDB" id="A0A8T1ZLW1"/>
<feature type="coiled-coil region" evidence="1">
    <location>
        <begin position="192"/>
        <end position="233"/>
    </location>
</feature>
<dbReference type="PROSITE" id="PS50144">
    <property type="entry name" value="MATH"/>
    <property type="match status" value="1"/>
</dbReference>
<accession>A0A8T1ZLW1</accession>
<keyword evidence="4" id="KW-1185">Reference proteome</keyword>
<feature type="non-terminal residue" evidence="3">
    <location>
        <position position="558"/>
    </location>
</feature>
<dbReference type="InterPro" id="IPR050804">
    <property type="entry name" value="MCC"/>
</dbReference>
<name>A0A8T1ZLW1_9BRAS</name>
<protein>
    <submittedName>
        <fullName evidence="3">MATH/TRAF domain</fullName>
    </submittedName>
</protein>
<evidence type="ECO:0000256" key="1">
    <source>
        <dbReference type="SAM" id="Coils"/>
    </source>
</evidence>
<feature type="domain" description="MATH" evidence="2">
    <location>
        <begin position="254"/>
        <end position="377"/>
    </location>
</feature>